<dbReference type="InterPro" id="IPR058031">
    <property type="entry name" value="AAA_lid_NorR"/>
</dbReference>
<sequence>MSVRILVIEDDSSLLDLLREELEAEGYEVVTTQRADEGLRLCQEGAPDLVVSDLRLPDSDGMAVLRGTQALPEPPLFVLITAFGTVDQAVDALKAGADEFLTKPLSMDHLLLMIRRLLEQRALRREVDAYRSSGDTAGFHGIIGGSAPMHRLYDQIRQVATGAMPVLVLGESGVGKELVARAIHAESPRAEQPFVAVNCAGIPADLMESEFFGHARGAFTGADRARTGLFGQADGGTLLLDEIAEMPLALQAKLLRALQEGSIRPVGSDSEQSVDVRVIAATHQDLQARVASGDFREDLYYRLEALALEVPPLRERADDIERLAMFFLEASLRRSGRGDLRFDDAALACLRAYDYPGNIRELANVVERAVTFCNGERILPEHLPPRVREATDAAGSPPEPAGADTQGLLAPGEALPTLETLQQRYVEHVLAQVGGNKRQAARILGVNRRTLYRWLSEDDEDSA</sequence>
<accession>A0A2A2F4C3</accession>
<evidence type="ECO:0000313" key="10">
    <source>
        <dbReference type="EMBL" id="PAU79660.1"/>
    </source>
</evidence>
<dbReference type="CDD" id="cd00009">
    <property type="entry name" value="AAA"/>
    <property type="match status" value="1"/>
</dbReference>
<proteinExistence type="predicted"/>
<keyword evidence="2" id="KW-0067">ATP-binding</keyword>
<dbReference type="PRINTS" id="PR01590">
    <property type="entry name" value="HTHFIS"/>
</dbReference>
<dbReference type="InterPro" id="IPR025943">
    <property type="entry name" value="Sigma_54_int_dom_ATP-bd_2"/>
</dbReference>
<evidence type="ECO:0000256" key="7">
    <source>
        <dbReference type="SAM" id="MobiDB-lite"/>
    </source>
</evidence>
<dbReference type="GO" id="GO:0006355">
    <property type="term" value="P:regulation of DNA-templated transcription"/>
    <property type="evidence" value="ECO:0007669"/>
    <property type="project" value="InterPro"/>
</dbReference>
<dbReference type="OrthoDB" id="9804019at2"/>
<dbReference type="InterPro" id="IPR011006">
    <property type="entry name" value="CheY-like_superfamily"/>
</dbReference>
<evidence type="ECO:0000256" key="2">
    <source>
        <dbReference type="ARBA" id="ARBA00022840"/>
    </source>
</evidence>
<dbReference type="SUPFAM" id="SSF52172">
    <property type="entry name" value="CheY-like"/>
    <property type="match status" value="1"/>
</dbReference>
<dbReference type="InterPro" id="IPR009057">
    <property type="entry name" value="Homeodomain-like_sf"/>
</dbReference>
<reference evidence="10 11" key="1">
    <citation type="submission" date="2017-08" db="EMBL/GenBank/DDBJ databases">
        <title>Halovibrio sewagensis sp. nov., isolated from wastewater of high salinity.</title>
        <authorList>
            <person name="Dong X."/>
            <person name="Zhang G."/>
        </authorList>
    </citation>
    <scope>NUCLEOTIDE SEQUENCE [LARGE SCALE GENOMIC DNA]</scope>
    <source>
        <strain evidence="10 11">YL5-2</strain>
    </source>
</reference>
<dbReference type="SMART" id="SM00448">
    <property type="entry name" value="REC"/>
    <property type="match status" value="1"/>
</dbReference>
<dbReference type="SUPFAM" id="SSF46689">
    <property type="entry name" value="Homeodomain-like"/>
    <property type="match status" value="1"/>
</dbReference>
<dbReference type="Pfam" id="PF00158">
    <property type="entry name" value="Sigma54_activat"/>
    <property type="match status" value="1"/>
</dbReference>
<dbReference type="PROSITE" id="PS00676">
    <property type="entry name" value="SIGMA54_INTERACT_2"/>
    <property type="match status" value="1"/>
</dbReference>
<dbReference type="Proteomes" id="UP000218896">
    <property type="component" value="Unassembled WGS sequence"/>
</dbReference>
<dbReference type="Pfam" id="PF00072">
    <property type="entry name" value="Response_reg"/>
    <property type="match status" value="1"/>
</dbReference>
<evidence type="ECO:0000256" key="5">
    <source>
        <dbReference type="ARBA" id="ARBA00023163"/>
    </source>
</evidence>
<evidence type="ECO:0000256" key="4">
    <source>
        <dbReference type="ARBA" id="ARBA00023125"/>
    </source>
</evidence>
<dbReference type="EMBL" id="NSKD01000006">
    <property type="protein sequence ID" value="PAU79660.1"/>
    <property type="molecule type" value="Genomic_DNA"/>
</dbReference>
<organism evidence="10 11">
    <name type="scientific">Halovibrio salipaludis</name>
    <dbReference type="NCBI Taxonomy" id="2032626"/>
    <lineage>
        <taxon>Bacteria</taxon>
        <taxon>Pseudomonadati</taxon>
        <taxon>Pseudomonadota</taxon>
        <taxon>Gammaproteobacteria</taxon>
        <taxon>Oceanospirillales</taxon>
        <taxon>Halomonadaceae</taxon>
        <taxon>Halovibrio</taxon>
    </lineage>
</organism>
<evidence type="ECO:0000256" key="6">
    <source>
        <dbReference type="PROSITE-ProRule" id="PRU00169"/>
    </source>
</evidence>
<dbReference type="FunFam" id="3.40.50.300:FF:000006">
    <property type="entry name" value="DNA-binding transcriptional regulator NtrC"/>
    <property type="match status" value="1"/>
</dbReference>
<gene>
    <name evidence="10" type="ORF">CK501_12705</name>
</gene>
<dbReference type="Gene3D" id="3.40.50.2300">
    <property type="match status" value="1"/>
</dbReference>
<dbReference type="InterPro" id="IPR025944">
    <property type="entry name" value="Sigma_54_int_dom_CS"/>
</dbReference>
<evidence type="ECO:0000313" key="11">
    <source>
        <dbReference type="Proteomes" id="UP000218896"/>
    </source>
</evidence>
<dbReference type="PROSITE" id="PS50045">
    <property type="entry name" value="SIGMA54_INTERACT_4"/>
    <property type="match status" value="1"/>
</dbReference>
<name>A0A2A2F4C3_9GAMM</name>
<dbReference type="InterPro" id="IPR025662">
    <property type="entry name" value="Sigma_54_int_dom_ATP-bd_1"/>
</dbReference>
<dbReference type="InterPro" id="IPR001789">
    <property type="entry name" value="Sig_transdc_resp-reg_receiver"/>
</dbReference>
<feature type="region of interest" description="Disordered" evidence="7">
    <location>
        <begin position="383"/>
        <end position="409"/>
    </location>
</feature>
<dbReference type="PROSITE" id="PS00688">
    <property type="entry name" value="SIGMA54_INTERACT_3"/>
    <property type="match status" value="1"/>
</dbReference>
<keyword evidence="6" id="KW-0597">Phosphoprotein</keyword>
<dbReference type="InterPro" id="IPR002197">
    <property type="entry name" value="HTH_Fis"/>
</dbReference>
<dbReference type="PROSITE" id="PS00675">
    <property type="entry name" value="SIGMA54_INTERACT_1"/>
    <property type="match status" value="1"/>
</dbReference>
<keyword evidence="1" id="KW-0547">Nucleotide-binding</keyword>
<dbReference type="GO" id="GO:0000160">
    <property type="term" value="P:phosphorelay signal transduction system"/>
    <property type="evidence" value="ECO:0007669"/>
    <property type="project" value="InterPro"/>
</dbReference>
<dbReference type="InterPro" id="IPR027417">
    <property type="entry name" value="P-loop_NTPase"/>
</dbReference>
<keyword evidence="4" id="KW-0238">DNA-binding</keyword>
<dbReference type="Pfam" id="PF02954">
    <property type="entry name" value="HTH_8"/>
    <property type="match status" value="1"/>
</dbReference>
<dbReference type="GO" id="GO:0005524">
    <property type="term" value="F:ATP binding"/>
    <property type="evidence" value="ECO:0007669"/>
    <property type="project" value="UniProtKB-KW"/>
</dbReference>
<dbReference type="Gene3D" id="1.10.10.60">
    <property type="entry name" value="Homeodomain-like"/>
    <property type="match status" value="1"/>
</dbReference>
<dbReference type="Gene3D" id="3.40.50.300">
    <property type="entry name" value="P-loop containing nucleotide triphosphate hydrolases"/>
    <property type="match status" value="1"/>
</dbReference>
<evidence type="ECO:0000256" key="3">
    <source>
        <dbReference type="ARBA" id="ARBA00023015"/>
    </source>
</evidence>
<evidence type="ECO:0000256" key="1">
    <source>
        <dbReference type="ARBA" id="ARBA00022741"/>
    </source>
</evidence>
<dbReference type="PROSITE" id="PS50110">
    <property type="entry name" value="RESPONSE_REGULATORY"/>
    <property type="match status" value="1"/>
</dbReference>
<dbReference type="Pfam" id="PF25601">
    <property type="entry name" value="AAA_lid_14"/>
    <property type="match status" value="1"/>
</dbReference>
<evidence type="ECO:0000259" key="9">
    <source>
        <dbReference type="PROSITE" id="PS50110"/>
    </source>
</evidence>
<dbReference type="SMART" id="SM00382">
    <property type="entry name" value="AAA"/>
    <property type="match status" value="1"/>
</dbReference>
<feature type="domain" description="Response regulatory" evidence="9">
    <location>
        <begin position="4"/>
        <end position="118"/>
    </location>
</feature>
<comment type="caution">
    <text evidence="10">The sequence shown here is derived from an EMBL/GenBank/DDBJ whole genome shotgun (WGS) entry which is preliminary data.</text>
</comment>
<keyword evidence="11" id="KW-1185">Reference proteome</keyword>
<keyword evidence="3" id="KW-0805">Transcription regulation</keyword>
<feature type="modified residue" description="4-aspartylphosphate" evidence="6">
    <location>
        <position position="53"/>
    </location>
</feature>
<dbReference type="AlphaFoldDB" id="A0A2A2F4C3"/>
<dbReference type="GO" id="GO:0043565">
    <property type="term" value="F:sequence-specific DNA binding"/>
    <property type="evidence" value="ECO:0007669"/>
    <property type="project" value="InterPro"/>
</dbReference>
<protein>
    <submittedName>
        <fullName evidence="10">Sigma-54-dependent Fis family transcriptional regulator</fullName>
    </submittedName>
</protein>
<keyword evidence="5" id="KW-0804">Transcription</keyword>
<feature type="domain" description="Sigma-54 factor interaction" evidence="8">
    <location>
        <begin position="142"/>
        <end position="371"/>
    </location>
</feature>
<dbReference type="PANTHER" id="PTHR32071">
    <property type="entry name" value="TRANSCRIPTIONAL REGULATORY PROTEIN"/>
    <property type="match status" value="1"/>
</dbReference>
<evidence type="ECO:0000259" key="8">
    <source>
        <dbReference type="PROSITE" id="PS50045"/>
    </source>
</evidence>
<dbReference type="SUPFAM" id="SSF52540">
    <property type="entry name" value="P-loop containing nucleoside triphosphate hydrolases"/>
    <property type="match status" value="1"/>
</dbReference>
<dbReference type="InterPro" id="IPR002078">
    <property type="entry name" value="Sigma_54_int"/>
</dbReference>
<dbReference type="Gene3D" id="1.10.8.60">
    <property type="match status" value="1"/>
</dbReference>
<dbReference type="RefSeq" id="WP_095618117.1">
    <property type="nucleotide sequence ID" value="NZ_NSKD01000006.1"/>
</dbReference>
<dbReference type="InterPro" id="IPR003593">
    <property type="entry name" value="AAA+_ATPase"/>
</dbReference>